<dbReference type="AlphaFoldDB" id="A0A7S4C694"/>
<feature type="compositionally biased region" description="Low complexity" evidence="1">
    <location>
        <begin position="138"/>
        <end position="147"/>
    </location>
</feature>
<organism evidence="2">
    <name type="scientific">Chrysotila carterae</name>
    <name type="common">Marine alga</name>
    <name type="synonym">Syracosphaera carterae</name>
    <dbReference type="NCBI Taxonomy" id="13221"/>
    <lineage>
        <taxon>Eukaryota</taxon>
        <taxon>Haptista</taxon>
        <taxon>Haptophyta</taxon>
        <taxon>Prymnesiophyceae</taxon>
        <taxon>Isochrysidales</taxon>
        <taxon>Isochrysidaceae</taxon>
        <taxon>Chrysotila</taxon>
    </lineage>
</organism>
<protein>
    <submittedName>
        <fullName evidence="2">Uncharacterized protein</fullName>
    </submittedName>
</protein>
<name>A0A7S4C694_CHRCT</name>
<gene>
    <name evidence="2" type="ORF">PCAR00345_LOCUS40532</name>
</gene>
<sequence length="147" mass="16914">MGWPILKFMLRNWRMYLPGAARNAKLEELKNPTVFSHRLKVVEDRRNEAKALEDRMRSRVNDLQRRHADKQIKYVYDHALKAAYDMKTKGADILMKSNALKEMQQPELKADSALDASSRLQEKMRKRHAENLKQADKSSGSSGASAS</sequence>
<proteinExistence type="predicted"/>
<accession>A0A7S4C694</accession>
<evidence type="ECO:0000313" key="2">
    <source>
        <dbReference type="EMBL" id="CAE0787824.1"/>
    </source>
</evidence>
<reference evidence="2" key="1">
    <citation type="submission" date="2021-01" db="EMBL/GenBank/DDBJ databases">
        <authorList>
            <person name="Corre E."/>
            <person name="Pelletier E."/>
            <person name="Niang G."/>
            <person name="Scheremetjew M."/>
            <person name="Finn R."/>
            <person name="Kale V."/>
            <person name="Holt S."/>
            <person name="Cochrane G."/>
            <person name="Meng A."/>
            <person name="Brown T."/>
            <person name="Cohen L."/>
        </authorList>
    </citation>
    <scope>NUCLEOTIDE SEQUENCE</scope>
    <source>
        <strain evidence="2">CCMP645</strain>
    </source>
</reference>
<dbReference type="EMBL" id="HBIZ01066056">
    <property type="protein sequence ID" value="CAE0787824.1"/>
    <property type="molecule type" value="Transcribed_RNA"/>
</dbReference>
<feature type="region of interest" description="Disordered" evidence="1">
    <location>
        <begin position="104"/>
        <end position="147"/>
    </location>
</feature>
<evidence type="ECO:0000256" key="1">
    <source>
        <dbReference type="SAM" id="MobiDB-lite"/>
    </source>
</evidence>